<keyword evidence="1" id="KW-0805">Transcription regulation</keyword>
<dbReference type="PANTHER" id="PTHR43537:SF49">
    <property type="entry name" value="TRANSCRIPTIONAL REGULATORY PROTEIN"/>
    <property type="match status" value="1"/>
</dbReference>
<dbReference type="InterPro" id="IPR036388">
    <property type="entry name" value="WH-like_DNA-bd_sf"/>
</dbReference>
<dbReference type="InterPro" id="IPR011711">
    <property type="entry name" value="GntR_C"/>
</dbReference>
<name>A0ABQ2KJ59_9MICO</name>
<evidence type="ECO:0000256" key="3">
    <source>
        <dbReference type="ARBA" id="ARBA00023163"/>
    </source>
</evidence>
<keyword evidence="2" id="KW-0238">DNA-binding</keyword>
<dbReference type="RefSeq" id="WP_188717773.1">
    <property type="nucleotide sequence ID" value="NZ_BAABBD010000002.1"/>
</dbReference>
<evidence type="ECO:0000259" key="4">
    <source>
        <dbReference type="PROSITE" id="PS50949"/>
    </source>
</evidence>
<proteinExistence type="predicted"/>
<dbReference type="SUPFAM" id="SSF46785">
    <property type="entry name" value="Winged helix' DNA-binding domain"/>
    <property type="match status" value="1"/>
</dbReference>
<evidence type="ECO:0000313" key="5">
    <source>
        <dbReference type="EMBL" id="GGN85000.1"/>
    </source>
</evidence>
<dbReference type="InterPro" id="IPR036390">
    <property type="entry name" value="WH_DNA-bd_sf"/>
</dbReference>
<dbReference type="SMART" id="SM00895">
    <property type="entry name" value="FCD"/>
    <property type="match status" value="1"/>
</dbReference>
<dbReference type="Proteomes" id="UP000626982">
    <property type="component" value="Unassembled WGS sequence"/>
</dbReference>
<reference evidence="6" key="1">
    <citation type="journal article" date="2019" name="Int. J. Syst. Evol. Microbiol.">
        <title>The Global Catalogue of Microorganisms (GCM) 10K type strain sequencing project: providing services to taxonomists for standard genome sequencing and annotation.</title>
        <authorList>
            <consortium name="The Broad Institute Genomics Platform"/>
            <consortium name="The Broad Institute Genome Sequencing Center for Infectious Disease"/>
            <person name="Wu L."/>
            <person name="Ma J."/>
        </authorList>
    </citation>
    <scope>NUCLEOTIDE SEQUENCE [LARGE SCALE GENOMIC DNA]</scope>
    <source>
        <strain evidence="6">CGMCC 1.6960</strain>
    </source>
</reference>
<dbReference type="InterPro" id="IPR000524">
    <property type="entry name" value="Tscrpt_reg_HTH_GntR"/>
</dbReference>
<gene>
    <name evidence="5" type="ORF">GCM10010968_17400</name>
</gene>
<evidence type="ECO:0000313" key="6">
    <source>
        <dbReference type="Proteomes" id="UP000626982"/>
    </source>
</evidence>
<keyword evidence="3" id="KW-0804">Transcription</keyword>
<dbReference type="EMBL" id="BMLM01000001">
    <property type="protein sequence ID" value="GGN85000.1"/>
    <property type="molecule type" value="Genomic_DNA"/>
</dbReference>
<keyword evidence="6" id="KW-1185">Reference proteome</keyword>
<protein>
    <submittedName>
        <fullName evidence="5">GntR family transcriptional regulator</fullName>
    </submittedName>
</protein>
<dbReference type="CDD" id="cd07377">
    <property type="entry name" value="WHTH_GntR"/>
    <property type="match status" value="1"/>
</dbReference>
<dbReference type="PANTHER" id="PTHR43537">
    <property type="entry name" value="TRANSCRIPTIONAL REGULATOR, GNTR FAMILY"/>
    <property type="match status" value="1"/>
</dbReference>
<dbReference type="InterPro" id="IPR008920">
    <property type="entry name" value="TF_FadR/GntR_C"/>
</dbReference>
<dbReference type="Pfam" id="PF07729">
    <property type="entry name" value="FCD"/>
    <property type="match status" value="1"/>
</dbReference>
<dbReference type="SMART" id="SM00345">
    <property type="entry name" value="HTH_GNTR"/>
    <property type="match status" value="1"/>
</dbReference>
<accession>A0ABQ2KJ59</accession>
<dbReference type="SUPFAM" id="SSF48008">
    <property type="entry name" value="GntR ligand-binding domain-like"/>
    <property type="match status" value="1"/>
</dbReference>
<evidence type="ECO:0000256" key="1">
    <source>
        <dbReference type="ARBA" id="ARBA00023015"/>
    </source>
</evidence>
<comment type="caution">
    <text evidence="5">The sequence shown here is derived from an EMBL/GenBank/DDBJ whole genome shotgun (WGS) entry which is preliminary data.</text>
</comment>
<organism evidence="5 6">
    <name type="scientific">Agrococcus terreus</name>
    <dbReference type="NCBI Taxonomy" id="574649"/>
    <lineage>
        <taxon>Bacteria</taxon>
        <taxon>Bacillati</taxon>
        <taxon>Actinomycetota</taxon>
        <taxon>Actinomycetes</taxon>
        <taxon>Micrococcales</taxon>
        <taxon>Microbacteriaceae</taxon>
        <taxon>Agrococcus</taxon>
    </lineage>
</organism>
<dbReference type="Gene3D" id="1.10.10.10">
    <property type="entry name" value="Winged helix-like DNA-binding domain superfamily/Winged helix DNA-binding domain"/>
    <property type="match status" value="1"/>
</dbReference>
<sequence length="216" mass="23750">MRGSGSQFAYDEVRRQIVTLELRPGARLFEEALAASLGVSRTPLREALRQLESERLLERLPAGGLSVPVLDAREISELYDCRAALEGLMAGEAARVATTPDIDDLQRLVARNEALVHLPEDAMLSGKAIHSAISRIADNAWSLRLHEQVAGQMERYRRYTNQSADRRDRALEEHRGIVAAIATADPSRAALLAHEHVTAARDEVLRVIDSVGLSVS</sequence>
<feature type="domain" description="HTH gntR-type" evidence="4">
    <location>
        <begin position="3"/>
        <end position="70"/>
    </location>
</feature>
<dbReference type="PROSITE" id="PS50949">
    <property type="entry name" value="HTH_GNTR"/>
    <property type="match status" value="1"/>
</dbReference>
<evidence type="ECO:0000256" key="2">
    <source>
        <dbReference type="ARBA" id="ARBA00023125"/>
    </source>
</evidence>
<dbReference type="Gene3D" id="1.20.120.530">
    <property type="entry name" value="GntR ligand-binding domain-like"/>
    <property type="match status" value="1"/>
</dbReference>
<dbReference type="Pfam" id="PF00392">
    <property type="entry name" value="GntR"/>
    <property type="match status" value="1"/>
</dbReference>